<sequence length="407" mass="45773">MKAQIAFTFDINALQRLRYIQLCLNDKPPYKISFANPAYPSVQTFHRNYSANGYPFPLIALLHATAVKKLGYPVNAPRLLKKSMLVTGALYLALNPRHRDLEMREIMGDFASGFSHDIGVGLTLLITSEMFNICIDEFNPVKVRGQKALDYATLLPNNAGLLQVEAKGVTSDGSRSQARRDIVKKKQASGNTVQLQSETTLTHSQVIKLGIIVQAAQRKRSSPTNSSKRTHSQGLIEIIDPEPNSQISQLSENYFKAGKYWHYAGVALFSGLPQIAKEFALRAEALIAGSHRRPQLLNYHFDKRMIWSYRDRTLVGIRWQPSDLPMGNDDVWFYQAADQLTLEKILSYDVFPETYSYHPDTQRAIQDNIAESLLPDGSYFGIGMRNQGGLELLSPDTDSGPQQHLLW</sequence>
<evidence type="ECO:0000313" key="2">
    <source>
        <dbReference type="Proteomes" id="UP000004508"/>
    </source>
</evidence>
<comment type="caution">
    <text evidence="1">The sequence shown here is derived from an EMBL/GenBank/DDBJ whole genome shotgun (WGS) entry which is preliminary data.</text>
</comment>
<name>D6TIE5_KTERA</name>
<accession>D6TIE5</accession>
<dbReference type="InParanoid" id="D6TIE5"/>
<gene>
    <name evidence="1" type="ORF">Krac_10745</name>
</gene>
<reference evidence="1 2" key="1">
    <citation type="journal article" date="2011" name="Stand. Genomic Sci.">
        <title>Non-contiguous finished genome sequence and contextual data of the filamentous soil bacterium Ktedonobacter racemifer type strain (SOSP1-21).</title>
        <authorList>
            <person name="Chang Y.J."/>
            <person name="Land M."/>
            <person name="Hauser L."/>
            <person name="Chertkov O."/>
            <person name="Del Rio T.G."/>
            <person name="Nolan M."/>
            <person name="Copeland A."/>
            <person name="Tice H."/>
            <person name="Cheng J.F."/>
            <person name="Lucas S."/>
            <person name="Han C."/>
            <person name="Goodwin L."/>
            <person name="Pitluck S."/>
            <person name="Ivanova N."/>
            <person name="Ovchinikova G."/>
            <person name="Pati A."/>
            <person name="Chen A."/>
            <person name="Palaniappan K."/>
            <person name="Mavromatis K."/>
            <person name="Liolios K."/>
            <person name="Brettin T."/>
            <person name="Fiebig A."/>
            <person name="Rohde M."/>
            <person name="Abt B."/>
            <person name="Goker M."/>
            <person name="Detter J.C."/>
            <person name="Woyke T."/>
            <person name="Bristow J."/>
            <person name="Eisen J.A."/>
            <person name="Markowitz V."/>
            <person name="Hugenholtz P."/>
            <person name="Kyrpides N.C."/>
            <person name="Klenk H.P."/>
            <person name="Lapidus A."/>
        </authorList>
    </citation>
    <scope>NUCLEOTIDE SEQUENCE [LARGE SCALE GENOMIC DNA]</scope>
    <source>
        <strain evidence="2">DSM 44963</strain>
    </source>
</reference>
<protein>
    <submittedName>
        <fullName evidence="1">Uncharacterized protein</fullName>
    </submittedName>
</protein>
<dbReference type="EMBL" id="ADVG01000001">
    <property type="protein sequence ID" value="EFH89202.1"/>
    <property type="molecule type" value="Genomic_DNA"/>
</dbReference>
<proteinExistence type="predicted"/>
<dbReference type="OrthoDB" id="149630at2"/>
<dbReference type="AlphaFoldDB" id="D6TIE5"/>
<organism evidence="1 2">
    <name type="scientific">Ktedonobacter racemifer DSM 44963</name>
    <dbReference type="NCBI Taxonomy" id="485913"/>
    <lineage>
        <taxon>Bacteria</taxon>
        <taxon>Bacillati</taxon>
        <taxon>Chloroflexota</taxon>
        <taxon>Ktedonobacteria</taxon>
        <taxon>Ktedonobacterales</taxon>
        <taxon>Ktedonobacteraceae</taxon>
        <taxon>Ktedonobacter</taxon>
    </lineage>
</organism>
<dbReference type="STRING" id="485913.Krac_10745"/>
<dbReference type="RefSeq" id="WP_007905638.1">
    <property type="nucleotide sequence ID" value="NZ_ADVG01000001.1"/>
</dbReference>
<dbReference type="Proteomes" id="UP000004508">
    <property type="component" value="Unassembled WGS sequence"/>
</dbReference>
<keyword evidence="2" id="KW-1185">Reference proteome</keyword>
<evidence type="ECO:0000313" key="1">
    <source>
        <dbReference type="EMBL" id="EFH89202.1"/>
    </source>
</evidence>